<dbReference type="InterPro" id="IPR039844">
    <property type="entry name" value="URB1"/>
</dbReference>
<dbReference type="InterPro" id="IPR016024">
    <property type="entry name" value="ARM-type_fold"/>
</dbReference>
<dbReference type="GO" id="GO:0005730">
    <property type="term" value="C:nucleolus"/>
    <property type="evidence" value="ECO:0007669"/>
    <property type="project" value="TreeGrafter"/>
</dbReference>
<dbReference type="InterPro" id="IPR021714">
    <property type="entry name" value="URB1_N"/>
</dbReference>
<dbReference type="PANTHER" id="PTHR13500">
    <property type="entry name" value="NUCLEOLAR PRERIBOSOMAL-ASSOCIATED PROTEIN 1"/>
    <property type="match status" value="1"/>
</dbReference>
<reference evidence="4 5" key="1">
    <citation type="submission" date="2023-11" db="EMBL/GenBank/DDBJ databases">
        <authorList>
            <person name="Hedman E."/>
            <person name="Englund M."/>
            <person name="Stromberg M."/>
            <person name="Nyberg Akerstrom W."/>
            <person name="Nylinder S."/>
            <person name="Jareborg N."/>
            <person name="Kallberg Y."/>
            <person name="Kronander E."/>
        </authorList>
    </citation>
    <scope>NUCLEOTIDE SEQUENCE [LARGE SCALE GENOMIC DNA]</scope>
</reference>
<sequence length="1979" mass="228398">MGKRKYESEGKESVKKNKVTDNPENSEDVDEQEQPQNHQIIHNKNYSLKHDFDMKHFRKELASKQGQTMVLTQFLNVCLNPDNEVDYILEYLKVGGNSHEILRQISQENKKNLTLATPAFHLFHLIILKVQSSLPHLITITEEACRYFLNTFIPTVEIMISESSGPRHRKIVLNLLTSMVTLNSELGVEILNQVPLTPKHLQYIIEKPNYKEKDNVRTAFVHFMTSFIVEGHLPLIKALLEKQGLLGLVIPGLVHDDAEAVLMFLNILKKNIIDNSLISKTLKLKTFSQQVLHNMFKVYAWKGPPEMSIELRNKLRPDIISLLTDILLTLFTSHRLGLYFIDSSLGTTDANKNQNLYKSILSLKRPWENESECEVILQIIYKCPDLHRSIINVVEQSFQPQHSPIWEKCIEFVMKLMDKLKPEDIIHRLKNLTPLQTANFVRFVTLPVPLLKHIQPNIGKDRTISLYCAKVLAKMLQMLRRYMQILDIDDSNTRVVELKNKLEYFLPKHVPPPLTIVSLIKDVINGSKDEEDVRDYHLPKFDDADALLILVELLLLYNDLHPAFFGSLEGNIDMKSILDYSMKLSSQKVSLLKFKIVSLWLMLDNSAVSTKNPMFKDLFLIMLDVYTNETDNTWMEAKDTLQIFFKNTTVFEGDEDEIHLILHTLRNVKVNPISLIGDVIEYAIENKKELTEFVRNQIIHFEISDASKEENLDKLFNDLMKNKSSDDNVFLENKIPSPFIVGCIQYTQNNKEAKKNLKQFLSLYVANLLHCNYSPEMTEILMEDSKLDVRNYVASWVGEPMPLSETIVGKDNILHNLSRSLIGKEDLTLKDVFTFLEESSEEDKDLVISNIPLKIINTVDSSELLIWTQYLIFCLVKLTQMNKLSESEEEKLKIYIDCIIATGKKHHMLQFCRNVILNMFKNSHVLNIYSPIDLNKSESNIIATKFLLYVISHHSDIINNLEQKQNILIPYKMKNYKEVMKSLIKIKKRKHIKCDHTVKILKEVGLRKEDDILILDHIFNTDLIACVRDDKEPSLMLEVLRVVIEKYAISLTLDLPQDMLQKSLNMYTQLLKISEVSVNLSEIENALIAYFENKPQFVTCVTQENFSAFFHANTIRKSTSHLASVLLKFNDKFCNIFKEEINRHEIISQRELTLPLGNAILNHNIFLSKNKEFMSRIFDEYKSNINKYLEKPHKAGQIYLTTWKFIRKLIIESMDVQDCKKMFTKSHKFEAVEIGHVNLFQSAFLKICLFDEELKKDYLINYFLSMLHLITTAIKENVEVNVLNEIVYNILQVTYACHSIAGFHIEQKEEFVKLTESSVWQNFCKSVLKDSLKVKTANQVVQSGPKLLCLLTKLVKLFYPNNHEDIITIFDMVTSHSEFLNVMLSHHSPDIKSRLLEILYVLISLNKSVMKSQQIPVYLSAYGATRSSCDRLILSILYFYESNEQPVNEYKPYVWGDSAANYYAVRKNRTSSLWGHPTPNQVLNLFDKDLIERTVRNFPVTQKLDYFYELPQNYTEDSFKILLSEGSNEINVNSVKDNEAAIKIILEKHRLDKLLHEFNENDIMGLSHADSDTEIYDPIFVFSLLSHLLAPGSVASCFKLLRIGLLSVPVMALSSHCPLMRSAAYHVLHRFCMLLETETKHKNDKLLLTDFITTLRLSLSTAITAQANGIDEVADVRNPRLPAVGALYLARALMVSTAPFDPLYKPVNNFLIAKQFVDLTTVPDFLSLFHDSDVESVDRRQWILDVIRDGTKTMTDVNVVFKSMCLKMIMDFYSTVLCDRKTKQRIISALNSLVTVPRAFEILVEGYGFLSWLHYTVRHICKDDKYVVVEMFNLLKNMLYSLRLVSFAKYMKNNFNNVRTFDAADVKTDKDVEFKILLIAIELANHLEGLEVDEVQQYVSLYKLVSKKAIKFLTKRQILNLINKCVLLLNIDESVVLLSRAVANGVAMLKSKTIEHLEETSIENCIIKDLSLLVQTYLA</sequence>
<dbReference type="Pfam" id="PF16201">
    <property type="entry name" value="NopRA1"/>
    <property type="match status" value="1"/>
</dbReference>
<feature type="domain" description="URB1 C-terminal" evidence="3">
    <location>
        <begin position="1606"/>
        <end position="1812"/>
    </location>
</feature>
<evidence type="ECO:0000256" key="1">
    <source>
        <dbReference type="SAM" id="MobiDB-lite"/>
    </source>
</evidence>
<evidence type="ECO:0000313" key="5">
    <source>
        <dbReference type="Proteomes" id="UP001314205"/>
    </source>
</evidence>
<dbReference type="EMBL" id="CAVLGL010000081">
    <property type="protein sequence ID" value="CAK1586614.1"/>
    <property type="molecule type" value="Genomic_DNA"/>
</dbReference>
<evidence type="ECO:0008006" key="6">
    <source>
        <dbReference type="Google" id="ProtNLM"/>
    </source>
</evidence>
<feature type="compositionally biased region" description="Basic and acidic residues" evidence="1">
    <location>
        <begin position="1"/>
        <end position="21"/>
    </location>
</feature>
<gene>
    <name evidence="4" type="ORF">PARMNEM_LOCUS7540</name>
</gene>
<dbReference type="Pfam" id="PF11707">
    <property type="entry name" value="Npa1"/>
    <property type="match status" value="1"/>
</dbReference>
<comment type="caution">
    <text evidence="4">The sequence shown here is derived from an EMBL/GenBank/DDBJ whole genome shotgun (WGS) entry which is preliminary data.</text>
</comment>
<dbReference type="GO" id="GO:0000463">
    <property type="term" value="P:maturation of LSU-rRNA from tricistronic rRNA transcript (SSU-rRNA, 5.8S rRNA, LSU-rRNA)"/>
    <property type="evidence" value="ECO:0007669"/>
    <property type="project" value="TreeGrafter"/>
</dbReference>
<keyword evidence="5" id="KW-1185">Reference proteome</keyword>
<feature type="compositionally biased region" description="Acidic residues" evidence="1">
    <location>
        <begin position="24"/>
        <end position="33"/>
    </location>
</feature>
<dbReference type="InterPro" id="IPR032436">
    <property type="entry name" value="URB1_C"/>
</dbReference>
<dbReference type="PANTHER" id="PTHR13500:SF0">
    <property type="entry name" value="NUCLEOLAR PRE-RIBOSOMAL-ASSOCIATED PROTEIN 1"/>
    <property type="match status" value="1"/>
</dbReference>
<evidence type="ECO:0000259" key="2">
    <source>
        <dbReference type="Pfam" id="PF11707"/>
    </source>
</evidence>
<name>A0AAV1KXP4_9NEOP</name>
<dbReference type="Proteomes" id="UP001314205">
    <property type="component" value="Unassembled WGS sequence"/>
</dbReference>
<proteinExistence type="predicted"/>
<organism evidence="4 5">
    <name type="scientific">Parnassius mnemosyne</name>
    <name type="common">clouded apollo</name>
    <dbReference type="NCBI Taxonomy" id="213953"/>
    <lineage>
        <taxon>Eukaryota</taxon>
        <taxon>Metazoa</taxon>
        <taxon>Ecdysozoa</taxon>
        <taxon>Arthropoda</taxon>
        <taxon>Hexapoda</taxon>
        <taxon>Insecta</taxon>
        <taxon>Pterygota</taxon>
        <taxon>Neoptera</taxon>
        <taxon>Endopterygota</taxon>
        <taxon>Lepidoptera</taxon>
        <taxon>Glossata</taxon>
        <taxon>Ditrysia</taxon>
        <taxon>Papilionoidea</taxon>
        <taxon>Papilionidae</taxon>
        <taxon>Parnassiinae</taxon>
        <taxon>Parnassini</taxon>
        <taxon>Parnassius</taxon>
        <taxon>Driopa</taxon>
    </lineage>
</organism>
<evidence type="ECO:0000313" key="4">
    <source>
        <dbReference type="EMBL" id="CAK1586614.1"/>
    </source>
</evidence>
<protein>
    <recommendedName>
        <fullName evidence="6">Nucleolar pre-ribosomal-associated protein 1</fullName>
    </recommendedName>
</protein>
<accession>A0AAV1KXP4</accession>
<feature type="region of interest" description="Disordered" evidence="1">
    <location>
        <begin position="1"/>
        <end position="36"/>
    </location>
</feature>
<evidence type="ECO:0000259" key="3">
    <source>
        <dbReference type="Pfam" id="PF16201"/>
    </source>
</evidence>
<dbReference type="SUPFAM" id="SSF48371">
    <property type="entry name" value="ARM repeat"/>
    <property type="match status" value="1"/>
</dbReference>
<feature type="domain" description="URB1 N-terminal" evidence="2">
    <location>
        <begin position="101"/>
        <end position="406"/>
    </location>
</feature>
<dbReference type="GO" id="GO:0000466">
    <property type="term" value="P:maturation of 5.8S rRNA from tricistronic rRNA transcript (SSU-rRNA, 5.8S rRNA, LSU-rRNA)"/>
    <property type="evidence" value="ECO:0007669"/>
    <property type="project" value="TreeGrafter"/>
</dbReference>